<dbReference type="EMBL" id="VRMQ01000001">
    <property type="protein sequence ID" value="TXN17974.1"/>
    <property type="molecule type" value="Genomic_DNA"/>
</dbReference>
<dbReference type="EMBL" id="DACQKT010000002">
    <property type="protein sequence ID" value="HAS6676563.1"/>
    <property type="molecule type" value="Genomic_DNA"/>
</dbReference>
<reference evidence="1" key="5">
    <citation type="submission" date="2019-12" db="EMBL/GenBank/DDBJ databases">
        <authorList>
            <consortium name="NCBI Pathogen Detection Project"/>
        </authorList>
    </citation>
    <scope>NUCLEOTIDE SEQUENCE</scope>
    <source>
        <strain evidence="1">1930</strain>
    </source>
</reference>
<sequence length="38" mass="4417">MVTVKACKQRANFEEKDFFLASSGLRCFGQVFNVFRIE</sequence>
<evidence type="ECO:0000313" key="4">
    <source>
        <dbReference type="EMBL" id="TXN17974.1"/>
    </source>
</evidence>
<gene>
    <name evidence="2" type="ORF">CA163_02670</name>
    <name evidence="3" type="ORF">EHC69_25680</name>
    <name evidence="4" type="ORF">FVP01_03015</name>
    <name evidence="1" type="ORF">I7278_07060</name>
</gene>
<reference evidence="1" key="2">
    <citation type="journal article" date="2018" name="Genome Biol.">
        <title>SKESA: strategic k-mer extension for scrupulous assemblies.</title>
        <authorList>
            <person name="Souvorov A."/>
            <person name="Agarwala R."/>
            <person name="Lipman D.J."/>
        </authorList>
    </citation>
    <scope>NUCLEOTIDE SEQUENCE</scope>
    <source>
        <strain evidence="1">1930</strain>
    </source>
</reference>
<name>A0A227A374_VIBPH</name>
<evidence type="ECO:0000313" key="2">
    <source>
        <dbReference type="EMBL" id="OXE34371.1"/>
    </source>
</evidence>
<dbReference type="Proteomes" id="UP000856022">
    <property type="component" value="Unassembled WGS sequence"/>
</dbReference>
<protein>
    <submittedName>
        <fullName evidence="2">Uncharacterized protein</fullName>
    </submittedName>
</protein>
<reference evidence="3 7" key="3">
    <citation type="submission" date="2018-12" db="EMBL/GenBank/DDBJ databases">
        <title>Genomic insights into the evolutionary origins and pathogenicity of five Vibrio parahaemolyticus strains isolated from the shrimp with acute hepatopancreatic necrosis disease (AHPND).</title>
        <authorList>
            <person name="Yang Q."/>
            <person name="Dong X."/>
            <person name="Xie G."/>
            <person name="Fu S."/>
            <person name="Zou P."/>
            <person name="Sun J."/>
            <person name="Wang Y."/>
            <person name="Huang J."/>
        </authorList>
    </citation>
    <scope>NUCLEOTIDE SEQUENCE [LARGE SCALE GENOMIC DNA]</scope>
    <source>
        <strain evidence="3 7">20160303005-1</strain>
    </source>
</reference>
<dbReference type="Proteomes" id="UP000464718">
    <property type="component" value="Chromosome ii"/>
</dbReference>
<evidence type="ECO:0000313" key="7">
    <source>
        <dbReference type="Proteomes" id="UP000464718"/>
    </source>
</evidence>
<proteinExistence type="predicted"/>
<dbReference type="AlphaFoldDB" id="A0A227A374"/>
<accession>A0A227A374</accession>
<reference evidence="2 5" key="1">
    <citation type="journal article" date="2017" name="Appl. Environ. Microbiol.">
        <title>Parallel evolution of two clades of a major Atlantic endemic Vibrio parahaemolyticus pathogen lineage by independent acquisition of related pathogenicity islands.</title>
        <authorList>
            <person name="Xu F."/>
            <person name="Gonzalez-Escalona N."/>
            <person name="Drees K.P."/>
            <person name="Sebra R.P."/>
            <person name="Cooper V.S."/>
            <person name="Jones S.H."/>
            <person name="Whistler C.A."/>
        </authorList>
    </citation>
    <scope>NUCLEOTIDE SEQUENCE [LARGE SCALE GENOMIC DNA]</scope>
    <source>
        <strain evidence="2 5">MAVP-3</strain>
    </source>
</reference>
<evidence type="ECO:0000313" key="6">
    <source>
        <dbReference type="Proteomes" id="UP000321504"/>
    </source>
</evidence>
<evidence type="ECO:0000313" key="5">
    <source>
        <dbReference type="Proteomes" id="UP000214596"/>
    </source>
</evidence>
<dbReference type="Proteomes" id="UP000214596">
    <property type="component" value="Unassembled WGS sequence"/>
</dbReference>
<dbReference type="EMBL" id="NIXT01000072">
    <property type="protein sequence ID" value="OXE34371.1"/>
    <property type="molecule type" value="Genomic_DNA"/>
</dbReference>
<dbReference type="Proteomes" id="UP000321504">
    <property type="component" value="Unassembled WGS sequence"/>
</dbReference>
<evidence type="ECO:0000313" key="3">
    <source>
        <dbReference type="EMBL" id="QHH12637.1"/>
    </source>
</evidence>
<dbReference type="EMBL" id="CP034299">
    <property type="protein sequence ID" value="QHH12637.1"/>
    <property type="molecule type" value="Genomic_DNA"/>
</dbReference>
<organism evidence="2 5">
    <name type="scientific">Vibrio parahaemolyticus</name>
    <dbReference type="NCBI Taxonomy" id="670"/>
    <lineage>
        <taxon>Bacteria</taxon>
        <taxon>Pseudomonadati</taxon>
        <taxon>Pseudomonadota</taxon>
        <taxon>Gammaproteobacteria</taxon>
        <taxon>Vibrionales</taxon>
        <taxon>Vibrionaceae</taxon>
        <taxon>Vibrio</taxon>
    </lineage>
</organism>
<evidence type="ECO:0000313" key="1">
    <source>
        <dbReference type="EMBL" id="HAS6676563.1"/>
    </source>
</evidence>
<reference evidence="4 6" key="4">
    <citation type="submission" date="2019-08" db="EMBL/GenBank/DDBJ databases">
        <title>Emerging of two pre-pandemic pathogenic O4:KUT lineages of Vibrio parahaemolyticus in coastal eastern China.</title>
        <authorList>
            <person name="Yu H."/>
        </authorList>
    </citation>
    <scope>NUCLEOTIDE SEQUENCE [LARGE SCALE GENOMIC DNA]</scope>
    <source>
        <strain evidence="4 6">HZ17-383</strain>
    </source>
</reference>